<evidence type="ECO:0000256" key="1">
    <source>
        <dbReference type="ARBA" id="ARBA00002286"/>
    </source>
</evidence>
<dbReference type="PANTHER" id="PTHR46889:SF4">
    <property type="entry name" value="TRANSPOSASE INSO FOR INSERTION SEQUENCE ELEMENT IS911B-RELATED"/>
    <property type="match status" value="1"/>
</dbReference>
<dbReference type="Pfam" id="PF13276">
    <property type="entry name" value="HTH_21"/>
    <property type="match status" value="1"/>
</dbReference>
<dbReference type="InterPro" id="IPR050900">
    <property type="entry name" value="Transposase_IS3/IS150/IS904"/>
</dbReference>
<dbReference type="InterPro" id="IPR036397">
    <property type="entry name" value="RNaseH_sf"/>
</dbReference>
<dbReference type="Proteomes" id="UP000077421">
    <property type="component" value="Unassembled WGS sequence"/>
</dbReference>
<dbReference type="AlphaFoldDB" id="A0A853K908"/>
<evidence type="ECO:0000313" key="3">
    <source>
        <dbReference type="EMBL" id="OAG93353.1"/>
    </source>
</evidence>
<dbReference type="InterPro" id="IPR025948">
    <property type="entry name" value="HTH-like_dom"/>
</dbReference>
<reference evidence="3 4" key="1">
    <citation type="submission" date="2016-02" db="EMBL/GenBank/DDBJ databases">
        <title>Draft genome sequence of Acidibacillus ferrooxidans SLC66.</title>
        <authorList>
            <person name="Oliveira G."/>
            <person name="Nancucheo I."/>
            <person name="Dall'Agnol H."/>
            <person name="Johnson B."/>
            <person name="Oliveira R."/>
            <person name="Nunes G.L."/>
            <person name="Tzotzos G."/>
            <person name="Orellana S.C."/>
            <person name="Salim A.C."/>
            <person name="Araujo F.M."/>
        </authorList>
    </citation>
    <scope>NUCLEOTIDE SEQUENCE [LARGE SCALE GENOMIC DNA]</scope>
    <source>
        <strain evidence="3 4">SLC66</strain>
    </source>
</reference>
<dbReference type="InterPro" id="IPR001584">
    <property type="entry name" value="Integrase_cat-core"/>
</dbReference>
<dbReference type="GO" id="GO:0003676">
    <property type="term" value="F:nucleic acid binding"/>
    <property type="evidence" value="ECO:0007669"/>
    <property type="project" value="InterPro"/>
</dbReference>
<name>A0A853K908_9BACL</name>
<accession>A0A853K908</accession>
<gene>
    <name evidence="3" type="ORF">AYW79_11185</name>
</gene>
<dbReference type="InterPro" id="IPR012337">
    <property type="entry name" value="RNaseH-like_sf"/>
</dbReference>
<dbReference type="PROSITE" id="PS50994">
    <property type="entry name" value="INTEGRASE"/>
    <property type="match status" value="1"/>
</dbReference>
<comment type="function">
    <text evidence="1">Involved in the transposition of the insertion sequence.</text>
</comment>
<dbReference type="PANTHER" id="PTHR46889">
    <property type="entry name" value="TRANSPOSASE INSF FOR INSERTION SEQUENCE IS3B-RELATED"/>
    <property type="match status" value="1"/>
</dbReference>
<dbReference type="EMBL" id="LSUQ01000039">
    <property type="protein sequence ID" value="OAG93353.1"/>
    <property type="molecule type" value="Genomic_DNA"/>
</dbReference>
<proteinExistence type="predicted"/>
<dbReference type="Gene3D" id="3.30.420.10">
    <property type="entry name" value="Ribonuclease H-like superfamily/Ribonuclease H"/>
    <property type="match status" value="1"/>
</dbReference>
<comment type="caution">
    <text evidence="3">The sequence shown here is derived from an EMBL/GenBank/DDBJ whole genome shotgun (WGS) entry which is preliminary data.</text>
</comment>
<protein>
    <submittedName>
        <fullName evidence="3">Transposase</fullName>
    </submittedName>
</protein>
<dbReference type="Pfam" id="PF00665">
    <property type="entry name" value="rve"/>
    <property type="match status" value="1"/>
</dbReference>
<organism evidence="3 4">
    <name type="scientific">Ferroacidibacillus organovorans</name>
    <dbReference type="NCBI Taxonomy" id="1765683"/>
    <lineage>
        <taxon>Bacteria</taxon>
        <taxon>Bacillati</taxon>
        <taxon>Bacillota</taxon>
        <taxon>Bacilli</taxon>
        <taxon>Bacillales</taxon>
        <taxon>Alicyclobacillaceae</taxon>
        <taxon>Ferroacidibacillus</taxon>
    </lineage>
</organism>
<evidence type="ECO:0000259" key="2">
    <source>
        <dbReference type="PROSITE" id="PS50994"/>
    </source>
</evidence>
<feature type="domain" description="Integrase catalytic" evidence="2">
    <location>
        <begin position="105"/>
        <end position="268"/>
    </location>
</feature>
<dbReference type="NCBIfam" id="NF033516">
    <property type="entry name" value="transpos_IS3"/>
    <property type="match status" value="1"/>
</dbReference>
<dbReference type="InterPro" id="IPR048020">
    <property type="entry name" value="Transpos_IS3"/>
</dbReference>
<dbReference type="Pfam" id="PF13333">
    <property type="entry name" value="rve_2"/>
    <property type="match status" value="1"/>
</dbReference>
<sequence>MCKVLEVYRSGYYAWVKRPTSERKHRRINLTRRIHQIFLSSRRLYGSPKIMRVLRDEGIRVGQKTVARIMRENGLKSRTVRKYKATTHSKHNQPVDDNVLNQTFAAERPNQVWMSDITYVWTIEGWLYVASIMDLYTRKIVGWKADSRMTKELVISALDDAYKREKPVDGVLHHSDRGSQYASKEYQARLKEYKMKGSMSRKGNCYDNACIESFHSVIKRELIHLEMYKTRKRAQRDIWEYIEIWYNRLRIHSSIGYRTPVQFQSMYFKQVNKKAG</sequence>
<dbReference type="GO" id="GO:0015074">
    <property type="term" value="P:DNA integration"/>
    <property type="evidence" value="ECO:0007669"/>
    <property type="project" value="InterPro"/>
</dbReference>
<evidence type="ECO:0000313" key="4">
    <source>
        <dbReference type="Proteomes" id="UP000077421"/>
    </source>
</evidence>
<dbReference type="SUPFAM" id="SSF53098">
    <property type="entry name" value="Ribonuclease H-like"/>
    <property type="match status" value="1"/>
</dbReference>